<keyword evidence="1" id="KW-0732">Signal</keyword>
<feature type="non-terminal residue" evidence="2">
    <location>
        <position position="1"/>
    </location>
</feature>
<dbReference type="Proteomes" id="UP000257109">
    <property type="component" value="Unassembled WGS sequence"/>
</dbReference>
<evidence type="ECO:0000313" key="3">
    <source>
        <dbReference type="Proteomes" id="UP000257109"/>
    </source>
</evidence>
<protein>
    <submittedName>
        <fullName evidence="2">Uncharacterized protein</fullName>
    </submittedName>
</protein>
<dbReference type="AlphaFoldDB" id="A0A371GUK4"/>
<name>A0A371GUK4_MUCPR</name>
<organism evidence="2 3">
    <name type="scientific">Mucuna pruriens</name>
    <name type="common">Velvet bean</name>
    <name type="synonym">Dolichos pruriens</name>
    <dbReference type="NCBI Taxonomy" id="157652"/>
    <lineage>
        <taxon>Eukaryota</taxon>
        <taxon>Viridiplantae</taxon>
        <taxon>Streptophyta</taxon>
        <taxon>Embryophyta</taxon>
        <taxon>Tracheophyta</taxon>
        <taxon>Spermatophyta</taxon>
        <taxon>Magnoliopsida</taxon>
        <taxon>eudicotyledons</taxon>
        <taxon>Gunneridae</taxon>
        <taxon>Pentapetalae</taxon>
        <taxon>rosids</taxon>
        <taxon>fabids</taxon>
        <taxon>Fabales</taxon>
        <taxon>Fabaceae</taxon>
        <taxon>Papilionoideae</taxon>
        <taxon>50 kb inversion clade</taxon>
        <taxon>NPAAA clade</taxon>
        <taxon>indigoferoid/millettioid clade</taxon>
        <taxon>Phaseoleae</taxon>
        <taxon>Mucuna</taxon>
    </lineage>
</organism>
<feature type="signal peptide" evidence="1">
    <location>
        <begin position="1"/>
        <end position="26"/>
    </location>
</feature>
<gene>
    <name evidence="2" type="ORF">CR513_23444</name>
</gene>
<dbReference type="EMBL" id="QJKJ01004429">
    <property type="protein sequence ID" value="RDX94199.1"/>
    <property type="molecule type" value="Genomic_DNA"/>
</dbReference>
<proteinExistence type="predicted"/>
<feature type="chain" id="PRO_5016723151" evidence="1">
    <location>
        <begin position="27"/>
        <end position="75"/>
    </location>
</feature>
<reference evidence="2" key="1">
    <citation type="submission" date="2018-05" db="EMBL/GenBank/DDBJ databases">
        <title>Draft genome of Mucuna pruriens seed.</title>
        <authorList>
            <person name="Nnadi N.E."/>
            <person name="Vos R."/>
            <person name="Hasami M.H."/>
            <person name="Devisetty U.K."/>
            <person name="Aguiy J.C."/>
        </authorList>
    </citation>
    <scope>NUCLEOTIDE SEQUENCE [LARGE SCALE GENOMIC DNA]</scope>
    <source>
        <strain evidence="2">JCA_2017</strain>
    </source>
</reference>
<keyword evidence="3" id="KW-1185">Reference proteome</keyword>
<evidence type="ECO:0000256" key="1">
    <source>
        <dbReference type="SAM" id="SignalP"/>
    </source>
</evidence>
<comment type="caution">
    <text evidence="2">The sequence shown here is derived from an EMBL/GenBank/DDBJ whole genome shotgun (WGS) entry which is preliminary data.</text>
</comment>
<accession>A0A371GUK4</accession>
<evidence type="ECO:0000313" key="2">
    <source>
        <dbReference type="EMBL" id="RDX94199.1"/>
    </source>
</evidence>
<sequence>MTTRTISLSSFLGILCIALLLASVSAKVICQKGGDCPDEKACYNYCVFWGFKQYGGRCSPIHNTCCCITEDVLPN</sequence>
<dbReference type="OrthoDB" id="1141610at2759"/>